<name>A0A4Q2U2N0_9HYPH</name>
<gene>
    <name evidence="2" type="ORF">D3273_26550</name>
</gene>
<evidence type="ECO:0000313" key="2">
    <source>
        <dbReference type="EMBL" id="RYC28945.1"/>
    </source>
</evidence>
<keyword evidence="3" id="KW-1185">Reference proteome</keyword>
<organism evidence="2 3">
    <name type="scientific">Lichenibacterium minor</name>
    <dbReference type="NCBI Taxonomy" id="2316528"/>
    <lineage>
        <taxon>Bacteria</taxon>
        <taxon>Pseudomonadati</taxon>
        <taxon>Pseudomonadota</taxon>
        <taxon>Alphaproteobacteria</taxon>
        <taxon>Hyphomicrobiales</taxon>
        <taxon>Lichenihabitantaceae</taxon>
        <taxon>Lichenibacterium</taxon>
    </lineage>
</organism>
<keyword evidence="1" id="KW-1133">Transmembrane helix</keyword>
<evidence type="ECO:0000313" key="3">
    <source>
        <dbReference type="Proteomes" id="UP000290759"/>
    </source>
</evidence>
<comment type="caution">
    <text evidence="2">The sequence shown here is derived from an EMBL/GenBank/DDBJ whole genome shotgun (WGS) entry which is preliminary data.</text>
</comment>
<dbReference type="AlphaFoldDB" id="A0A4Q2U2N0"/>
<dbReference type="RefSeq" id="WP_129229965.1">
    <property type="nucleotide sequence ID" value="NZ_QYBB01000086.1"/>
</dbReference>
<reference evidence="2 3" key="1">
    <citation type="submission" date="2018-12" db="EMBL/GenBank/DDBJ databases">
        <authorList>
            <person name="Grouzdev D.S."/>
            <person name="Krutkina M.S."/>
        </authorList>
    </citation>
    <scope>NUCLEOTIDE SEQUENCE [LARGE SCALE GENOMIC DNA]</scope>
    <source>
        <strain evidence="2 3">RmlP026</strain>
    </source>
</reference>
<proteinExistence type="predicted"/>
<keyword evidence="1" id="KW-0472">Membrane</keyword>
<dbReference type="Proteomes" id="UP000290759">
    <property type="component" value="Unassembled WGS sequence"/>
</dbReference>
<dbReference type="EMBL" id="QYBB01000086">
    <property type="protein sequence ID" value="RYC28945.1"/>
    <property type="molecule type" value="Genomic_DNA"/>
</dbReference>
<keyword evidence="1" id="KW-0812">Transmembrane</keyword>
<protein>
    <submittedName>
        <fullName evidence="2">Uncharacterized protein</fullName>
    </submittedName>
</protein>
<sequence length="143" mass="14902">MFDTHVDLTPVVMIVMTALVIPLIHFAAHTVVGKAGTLLEPYLGPSRALAVQQHANELFDKAIGDAALHYLPELQAHGLTVDVGNALAAHAVGYFVSNAPDLADKVKSYEGSLEVMARAYPLAHPAVAASGALGVAQPMRAAA</sequence>
<feature type="transmembrane region" description="Helical" evidence="1">
    <location>
        <begin position="12"/>
        <end position="32"/>
    </location>
</feature>
<evidence type="ECO:0000256" key="1">
    <source>
        <dbReference type="SAM" id="Phobius"/>
    </source>
</evidence>
<accession>A0A4Q2U2N0</accession>
<reference evidence="2 3" key="2">
    <citation type="submission" date="2019-02" db="EMBL/GenBank/DDBJ databases">
        <title>'Lichenibacterium ramalinii' gen. nov. sp. nov., 'Lichenibacterium minor' gen. nov. sp. nov.</title>
        <authorList>
            <person name="Pankratov T."/>
        </authorList>
    </citation>
    <scope>NUCLEOTIDE SEQUENCE [LARGE SCALE GENOMIC DNA]</scope>
    <source>
        <strain evidence="2 3">RmlP026</strain>
    </source>
</reference>